<proteinExistence type="predicted"/>
<dbReference type="AlphaFoldDB" id="A0A1V2ZX05"/>
<organism evidence="3 4">
    <name type="scientific">Thioalkalivibrio halophilus</name>
    <dbReference type="NCBI Taxonomy" id="252474"/>
    <lineage>
        <taxon>Bacteria</taxon>
        <taxon>Pseudomonadati</taxon>
        <taxon>Pseudomonadota</taxon>
        <taxon>Gammaproteobacteria</taxon>
        <taxon>Chromatiales</taxon>
        <taxon>Ectothiorhodospiraceae</taxon>
        <taxon>Thioalkalivibrio</taxon>
    </lineage>
</organism>
<protein>
    <submittedName>
        <fullName evidence="3">Uncharacterized protein</fullName>
    </submittedName>
</protein>
<accession>A0A1V2ZX05</accession>
<evidence type="ECO:0000313" key="3">
    <source>
        <dbReference type="EMBL" id="OOC09343.1"/>
    </source>
</evidence>
<dbReference type="EMBL" id="MUZR01000051">
    <property type="protein sequence ID" value="OOC09343.1"/>
    <property type="molecule type" value="Genomic_DNA"/>
</dbReference>
<dbReference type="Pfam" id="PF20567">
    <property type="entry name" value="DUF6776"/>
    <property type="match status" value="1"/>
</dbReference>
<dbReference type="Proteomes" id="UP000189177">
    <property type="component" value="Unassembled WGS sequence"/>
</dbReference>
<keyword evidence="4" id="KW-1185">Reference proteome</keyword>
<keyword evidence="1" id="KW-0175">Coiled coil</keyword>
<dbReference type="InterPro" id="IPR046703">
    <property type="entry name" value="DUF6776"/>
</dbReference>
<evidence type="ECO:0000313" key="4">
    <source>
        <dbReference type="Proteomes" id="UP000189177"/>
    </source>
</evidence>
<dbReference type="OrthoDB" id="5787269at2"/>
<evidence type="ECO:0000256" key="1">
    <source>
        <dbReference type="SAM" id="Coils"/>
    </source>
</evidence>
<dbReference type="STRING" id="252474.B1A74_11370"/>
<comment type="caution">
    <text evidence="3">The sequence shown here is derived from an EMBL/GenBank/DDBJ whole genome shotgun (WGS) entry which is preliminary data.</text>
</comment>
<reference evidence="3 4" key="1">
    <citation type="submission" date="2017-02" db="EMBL/GenBank/DDBJ databases">
        <title>Genomic diversity within the haloalkaliphilic genus Thioalkalivibrio.</title>
        <authorList>
            <person name="Ahn A.-C."/>
            <person name="Meier-Kolthoff J."/>
            <person name="Overmars L."/>
            <person name="Richter M."/>
            <person name="Woyke T."/>
            <person name="Sorokin D.Y."/>
            <person name="Muyzer G."/>
        </authorList>
    </citation>
    <scope>NUCLEOTIDE SEQUENCE [LARGE SCALE GENOMIC DNA]</scope>
    <source>
        <strain evidence="3 4">HL17</strain>
    </source>
</reference>
<gene>
    <name evidence="3" type="ORF">B1A74_11370</name>
</gene>
<sequence>MTRERDARLVELQTALQELAQERDAAVRERLRSARHREVAEAELAACRRDAEAREAELLVLREELAFYQRLADDAGGDRIGLRNIAVHETGIEGEYELIFQVHRAGLRGEVPLIWDLELEGERDGERVSQGADDLGPDLQSGRSFDLRFLRTVRVRLVLPEGFGPQRLSIRVESEEDGPDRIEETRGWAAARRASE</sequence>
<name>A0A1V2ZX05_9GAMM</name>
<feature type="coiled-coil region" evidence="1">
    <location>
        <begin position="9"/>
        <end position="57"/>
    </location>
</feature>
<feature type="region of interest" description="Disordered" evidence="2">
    <location>
        <begin position="173"/>
        <end position="196"/>
    </location>
</feature>
<evidence type="ECO:0000256" key="2">
    <source>
        <dbReference type="SAM" id="MobiDB-lite"/>
    </source>
</evidence>